<protein>
    <submittedName>
        <fullName evidence="3">DUF1311 domain-containing protein</fullName>
    </submittedName>
</protein>
<dbReference type="OrthoDB" id="7340239at2"/>
<dbReference type="KEGG" id="siw:GH266_11815"/>
<evidence type="ECO:0000256" key="1">
    <source>
        <dbReference type="SAM" id="SignalP"/>
    </source>
</evidence>
<dbReference type="RefSeq" id="WP_158194082.1">
    <property type="nucleotide sequence ID" value="NZ_CP046908.1"/>
</dbReference>
<evidence type="ECO:0000313" key="3">
    <source>
        <dbReference type="EMBL" id="QGZ35129.1"/>
    </source>
</evidence>
<dbReference type="Pfam" id="PF07007">
    <property type="entry name" value="LprI"/>
    <property type="match status" value="1"/>
</dbReference>
<dbReference type="PANTHER" id="PTHR39176">
    <property type="entry name" value="PERIPLASMIC PROTEIN-RELATED"/>
    <property type="match status" value="1"/>
</dbReference>
<dbReference type="Gene3D" id="1.20.1270.180">
    <property type="match status" value="1"/>
</dbReference>
<sequence>MTRLAVLTASAGLLALLLPAAPASAQQDPDIDCDNATVQMELTYCAEKDWQAADAKLNTAYSAAMKSMREMDADLPADLKGAAEALKEAQRAWIPYRDKACAAAGFLARGGSMEPMLIYSCLAQLTADRTQELEQLAEGLGN</sequence>
<feature type="signal peptide" evidence="1">
    <location>
        <begin position="1"/>
        <end position="25"/>
    </location>
</feature>
<evidence type="ECO:0000259" key="2">
    <source>
        <dbReference type="Pfam" id="PF07007"/>
    </source>
</evidence>
<feature type="chain" id="PRO_5032775575" evidence="1">
    <location>
        <begin position="26"/>
        <end position="142"/>
    </location>
</feature>
<dbReference type="EMBL" id="CP046908">
    <property type="protein sequence ID" value="QGZ35129.1"/>
    <property type="molecule type" value="Genomic_DNA"/>
</dbReference>
<accession>A0A857C8C7</accession>
<dbReference type="PANTHER" id="PTHR39176:SF1">
    <property type="entry name" value="PERIPLASMIC PROTEIN"/>
    <property type="match status" value="1"/>
</dbReference>
<reference evidence="3 4" key="1">
    <citation type="submission" date="2019-12" db="EMBL/GenBank/DDBJ databases">
        <title>The genome of Stappia indica PHM037.</title>
        <authorList>
            <person name="Kacar D."/>
            <person name="Galan B."/>
            <person name="Canedo L."/>
            <person name="Rodriguez P."/>
            <person name="de la Calle F."/>
            <person name="Garcia J.L."/>
        </authorList>
    </citation>
    <scope>NUCLEOTIDE SEQUENCE [LARGE SCALE GENOMIC DNA]</scope>
    <source>
        <strain evidence="3 4">PHM037</strain>
    </source>
</reference>
<keyword evidence="1" id="KW-0732">Signal</keyword>
<name>A0A857C8C7_9HYPH</name>
<evidence type="ECO:0000313" key="4">
    <source>
        <dbReference type="Proteomes" id="UP000435648"/>
    </source>
</evidence>
<dbReference type="InterPro" id="IPR009739">
    <property type="entry name" value="LprI-like_N"/>
</dbReference>
<dbReference type="AlphaFoldDB" id="A0A857C8C7"/>
<gene>
    <name evidence="3" type="ORF">GH266_11815</name>
</gene>
<feature type="domain" description="Lysozyme inhibitor LprI-like N-terminal" evidence="2">
    <location>
        <begin position="33"/>
        <end position="133"/>
    </location>
</feature>
<proteinExistence type="predicted"/>
<organism evidence="3 4">
    <name type="scientific">Stappia indica</name>
    <dbReference type="NCBI Taxonomy" id="538381"/>
    <lineage>
        <taxon>Bacteria</taxon>
        <taxon>Pseudomonadati</taxon>
        <taxon>Pseudomonadota</taxon>
        <taxon>Alphaproteobacteria</taxon>
        <taxon>Hyphomicrobiales</taxon>
        <taxon>Stappiaceae</taxon>
        <taxon>Stappia</taxon>
    </lineage>
</organism>
<dbReference type="Proteomes" id="UP000435648">
    <property type="component" value="Chromosome"/>
</dbReference>